<gene>
    <name evidence="2" type="ORF">GV827_19870</name>
</gene>
<keyword evidence="1" id="KW-1133">Transmembrane helix</keyword>
<reference evidence="2 3" key="1">
    <citation type="submission" date="2020-01" db="EMBL/GenBank/DDBJ databases">
        <title>Sulfitobacter sediminilitoris sp. nov., isolated from a tidal flat.</title>
        <authorList>
            <person name="Park S."/>
            <person name="Yoon J.-H."/>
        </authorList>
    </citation>
    <scope>NUCLEOTIDE SEQUENCE [LARGE SCALE GENOMIC DNA]</scope>
    <source>
        <strain evidence="2 3">JBTF-M27</strain>
    </source>
</reference>
<organism evidence="2 3">
    <name type="scientific">Sulfitobacter sediminilitoris</name>
    <dbReference type="NCBI Taxonomy" id="2698830"/>
    <lineage>
        <taxon>Bacteria</taxon>
        <taxon>Pseudomonadati</taxon>
        <taxon>Pseudomonadota</taxon>
        <taxon>Alphaproteobacteria</taxon>
        <taxon>Rhodobacterales</taxon>
        <taxon>Roseobacteraceae</taxon>
        <taxon>Sulfitobacter</taxon>
    </lineage>
</organism>
<evidence type="ECO:0000313" key="2">
    <source>
        <dbReference type="EMBL" id="NEK24641.1"/>
    </source>
</evidence>
<accession>A0A6P0CEM1</accession>
<proteinExistence type="predicted"/>
<comment type="caution">
    <text evidence="2">The sequence shown here is derived from an EMBL/GenBank/DDBJ whole genome shotgun (WGS) entry which is preliminary data.</text>
</comment>
<keyword evidence="1" id="KW-0472">Membrane</keyword>
<dbReference type="EMBL" id="JAABNT010000019">
    <property type="protein sequence ID" value="NEK24641.1"/>
    <property type="molecule type" value="Genomic_DNA"/>
</dbReference>
<dbReference type="AlphaFoldDB" id="A0A6P0CEM1"/>
<keyword evidence="3" id="KW-1185">Reference proteome</keyword>
<evidence type="ECO:0000256" key="1">
    <source>
        <dbReference type="SAM" id="Phobius"/>
    </source>
</evidence>
<feature type="transmembrane region" description="Helical" evidence="1">
    <location>
        <begin position="20"/>
        <end position="40"/>
    </location>
</feature>
<evidence type="ECO:0000313" key="3">
    <source>
        <dbReference type="Proteomes" id="UP000468591"/>
    </source>
</evidence>
<name>A0A6P0CEM1_9RHOB</name>
<protein>
    <submittedName>
        <fullName evidence="2">Pilus assembly protein</fullName>
    </submittedName>
</protein>
<dbReference type="Proteomes" id="UP000468591">
    <property type="component" value="Unassembled WGS sequence"/>
</dbReference>
<keyword evidence="1" id="KW-0812">Transmembrane</keyword>
<sequence length="179" mass="20198">MIGAVKNFLGRFRRSEDGSALVIEFCIFVPLLFGAFLMAVEMGFYSMRQMYLDRGLDIAVRFVRLNTNANYTHDDIKQMICDNSGWLENCETTLRLEMIRVNPRQFAQFDQAADCVDTSEPVEPVRGFALGKENEMMMLRACVKFDPVYPTSGLGHEFEKDGSGQAKLISLAAFVQEPG</sequence>
<dbReference type="RefSeq" id="WP_164355567.1">
    <property type="nucleotide sequence ID" value="NZ_JAABNT010000019.1"/>
</dbReference>